<keyword evidence="2" id="KW-1185">Reference proteome</keyword>
<proteinExistence type="predicted"/>
<evidence type="ECO:0000313" key="2">
    <source>
        <dbReference type="Proteomes" id="UP000187408"/>
    </source>
</evidence>
<evidence type="ECO:0000313" key="1">
    <source>
        <dbReference type="EMBL" id="OMH39867.1"/>
    </source>
</evidence>
<protein>
    <recommendedName>
        <fullName evidence="3">DUF4388 domain-containing protein</fullName>
    </recommendedName>
</protein>
<dbReference type="OrthoDB" id="9818788at2"/>
<dbReference type="EMBL" id="MOEN01000043">
    <property type="protein sequence ID" value="OMH39867.1"/>
    <property type="molecule type" value="Genomic_DNA"/>
</dbReference>
<dbReference type="STRING" id="1914305.BLW93_08265"/>
<sequence>MDLQGTIDNYESFINILQFIMNSSSAKKLILRRSCGEGEVNYTLTFKGYFLCKIETNDPAVMEIENLESKFKAIFHTLMLFEHRCMKFKVEDTKIAEIDKNCVDVKNCIMDFLKTIDEVYPTLKEKHITLDSVFTLNPEFNASKAISLSPLAFKLLAAFADRKPIKEFIWKCGEPEKVLKEMKNLVDIGFLKLENEEKDVGNFTVSKEVMEKFESELKKIVGPIADVLIDGAKEELGIEGTPTRKQLVTMIETISDLAGDYKDKILALKRRFE</sequence>
<organism evidence="1 2">
    <name type="scientific">Desulfurobacterium indicum</name>
    <dbReference type="NCBI Taxonomy" id="1914305"/>
    <lineage>
        <taxon>Bacteria</taxon>
        <taxon>Pseudomonadati</taxon>
        <taxon>Aquificota</taxon>
        <taxon>Aquificia</taxon>
        <taxon>Desulfurobacteriales</taxon>
        <taxon>Desulfurobacteriaceae</taxon>
        <taxon>Desulfurobacterium</taxon>
    </lineage>
</organism>
<dbReference type="Proteomes" id="UP000187408">
    <property type="component" value="Unassembled WGS sequence"/>
</dbReference>
<evidence type="ECO:0008006" key="3">
    <source>
        <dbReference type="Google" id="ProtNLM"/>
    </source>
</evidence>
<name>A0A1R1MJ91_9BACT</name>
<dbReference type="RefSeq" id="WP_076713618.1">
    <property type="nucleotide sequence ID" value="NZ_MOEN01000043.1"/>
</dbReference>
<dbReference type="AlphaFoldDB" id="A0A1R1MJ91"/>
<gene>
    <name evidence="1" type="ORF">BLW93_08265</name>
</gene>
<reference evidence="1 2" key="1">
    <citation type="submission" date="2016-10" db="EMBL/GenBank/DDBJ databases">
        <title>Genome sequence of a sulfur-reducing bacterium Desulfurobacterium indicum K6013.</title>
        <authorList>
            <person name="Cao J."/>
            <person name="Shao Z."/>
            <person name="Alain K."/>
            <person name="Jebbar M."/>
        </authorList>
    </citation>
    <scope>NUCLEOTIDE SEQUENCE [LARGE SCALE GENOMIC DNA]</scope>
    <source>
        <strain evidence="1 2">K6013</strain>
    </source>
</reference>
<accession>A0A1R1MJ91</accession>
<comment type="caution">
    <text evidence="1">The sequence shown here is derived from an EMBL/GenBank/DDBJ whole genome shotgun (WGS) entry which is preliminary data.</text>
</comment>